<dbReference type="GO" id="GO:0005507">
    <property type="term" value="F:copper ion binding"/>
    <property type="evidence" value="ECO:0007669"/>
    <property type="project" value="InterPro"/>
</dbReference>
<feature type="transmembrane region" description="Helical" evidence="2">
    <location>
        <begin position="643"/>
        <end position="663"/>
    </location>
</feature>
<dbReference type="Proteomes" id="UP000186817">
    <property type="component" value="Unassembled WGS sequence"/>
</dbReference>
<feature type="transmembrane region" description="Helical" evidence="2">
    <location>
        <begin position="380"/>
        <end position="403"/>
    </location>
</feature>
<feature type="region of interest" description="Disordered" evidence="1">
    <location>
        <begin position="69"/>
        <end position="100"/>
    </location>
</feature>
<keyword evidence="2" id="KW-1133">Transmembrane helix</keyword>
<feature type="transmembrane region" description="Helical" evidence="2">
    <location>
        <begin position="675"/>
        <end position="698"/>
    </location>
</feature>
<evidence type="ECO:0000256" key="2">
    <source>
        <dbReference type="SAM" id="Phobius"/>
    </source>
</evidence>
<evidence type="ECO:0000313" key="4">
    <source>
        <dbReference type="EMBL" id="OLQ01968.1"/>
    </source>
</evidence>
<sequence>MIYTAVANSSRCISSAWPALDFERGARALKAMLSRGLLRSACRVANLGEAKAVQPRQWMPAMACRRFGSGGDPRAHLNPDGTRPEEEDAEDYHDPDPTDHFPRMKLVKERGQNWVVSQDPPKAISELYFTHQEHVPFYPRQRILIWTNYKLLMKAEYLFFYIPTIIILGLCIPIGVLSFSPCTWNNVLVLTSDYRWPQKLGVPQHVGEKGAGMGVGPSCAPSSACCTPGEEPGAVEGVEAESKLGQLEQLPAIKHDEAPAVDAETGGLDRSCTYSTLMEIPDLPTRGSSGATIGMSKTERHTLGRYSHIDMGVARGMSLRKSLEGFGRLWRYNPATWTDEDRMSLYNMSTRVTHFQTFVSHTWRSPGRWKILSLSLQCGWHYGFVSWLVAATLCTALCLADVLPMPLIYRANVMGFVDVCPMGFWIMTCSCLAMGLGLMSTPLWTDRCGRSTDTCFIDVASIHQVDKTLMERGVFGIAGFLSISSEMRILWSAPYLSRLWCVFELAAYKKVNPDGRITFRPLFIEQAVLALMLCSYVFSFLCLFAQSIFYGNVIVLLLIFTVAWPVAICVLRLNFRQKHQLLSQLDNFDLDTVKCSQHFDRDFIHAAIEKWYGSKQTFVDFVRQDLKYELEKSLSRTRLPNQYLLLLLTPVLSLSAEFFLAAWKGGAPSDALLSFAVGILLGFDVFFIWASNLLMVYLCDVLAPRRFGRLDHLQTVFIMVLIVATLYVGSVESARAYQHSLAGAFIFLGVSVLSAACMSWLEGRSVASLLRYCRRARRHAEAFTTIYALEEAVASTMTVKVVGRQWYWVYEVESPTDDGDDDDE</sequence>
<feature type="transmembrane region" description="Helical" evidence="2">
    <location>
        <begin position="415"/>
        <end position="436"/>
    </location>
</feature>
<dbReference type="InterPro" id="IPR002429">
    <property type="entry name" value="CcO_II-like_C"/>
</dbReference>
<name>A0A1Q9E3H1_SYMMI</name>
<feature type="transmembrane region" description="Helical" evidence="2">
    <location>
        <begin position="528"/>
        <end position="548"/>
    </location>
</feature>
<dbReference type="EMBL" id="LSRX01000276">
    <property type="protein sequence ID" value="OLQ01968.1"/>
    <property type="molecule type" value="Genomic_DNA"/>
</dbReference>
<dbReference type="OrthoDB" id="410798at2759"/>
<gene>
    <name evidence="4" type="ORF">AK812_SmicGene15202</name>
</gene>
<reference evidence="4 5" key="1">
    <citation type="submission" date="2016-02" db="EMBL/GenBank/DDBJ databases">
        <title>Genome analysis of coral dinoflagellate symbionts highlights evolutionary adaptations to a symbiotic lifestyle.</title>
        <authorList>
            <person name="Aranda M."/>
            <person name="Li Y."/>
            <person name="Liew Y.J."/>
            <person name="Baumgarten S."/>
            <person name="Simakov O."/>
            <person name="Wilson M."/>
            <person name="Piel J."/>
            <person name="Ashoor H."/>
            <person name="Bougouffa S."/>
            <person name="Bajic V.B."/>
            <person name="Ryu T."/>
            <person name="Ravasi T."/>
            <person name="Bayer T."/>
            <person name="Micklem G."/>
            <person name="Kim H."/>
            <person name="Bhak J."/>
            <person name="Lajeunesse T.C."/>
            <person name="Voolstra C.R."/>
        </authorList>
    </citation>
    <scope>NUCLEOTIDE SEQUENCE [LARGE SCALE GENOMIC DNA]</scope>
    <source>
        <strain evidence="4 5">CCMP2467</strain>
    </source>
</reference>
<evidence type="ECO:0000259" key="3">
    <source>
        <dbReference type="PROSITE" id="PS50857"/>
    </source>
</evidence>
<feature type="transmembrane region" description="Helical" evidence="2">
    <location>
        <begin position="158"/>
        <end position="179"/>
    </location>
</feature>
<evidence type="ECO:0000256" key="1">
    <source>
        <dbReference type="SAM" id="MobiDB-lite"/>
    </source>
</evidence>
<protein>
    <recommendedName>
        <fullName evidence="3">Cytochrome oxidase subunit II copper A binding domain-containing protein</fullName>
    </recommendedName>
</protein>
<feature type="domain" description="Cytochrome oxidase subunit II copper A binding" evidence="3">
    <location>
        <begin position="794"/>
        <end position="824"/>
    </location>
</feature>
<feature type="transmembrane region" description="Helical" evidence="2">
    <location>
        <begin position="710"/>
        <end position="729"/>
    </location>
</feature>
<feature type="transmembrane region" description="Helical" evidence="2">
    <location>
        <begin position="741"/>
        <end position="761"/>
    </location>
</feature>
<keyword evidence="2" id="KW-0812">Transmembrane</keyword>
<dbReference type="GO" id="GO:0016020">
    <property type="term" value="C:membrane"/>
    <property type="evidence" value="ECO:0007669"/>
    <property type="project" value="InterPro"/>
</dbReference>
<keyword evidence="2" id="KW-0472">Membrane</keyword>
<accession>A0A1Q9E3H1</accession>
<feature type="transmembrane region" description="Helical" evidence="2">
    <location>
        <begin position="554"/>
        <end position="575"/>
    </location>
</feature>
<comment type="caution">
    <text evidence="4">The sequence shown here is derived from an EMBL/GenBank/DDBJ whole genome shotgun (WGS) entry which is preliminary data.</text>
</comment>
<dbReference type="PROSITE" id="PS50857">
    <property type="entry name" value="COX2_CUA"/>
    <property type="match status" value="1"/>
</dbReference>
<keyword evidence="5" id="KW-1185">Reference proteome</keyword>
<dbReference type="GO" id="GO:0004129">
    <property type="term" value="F:cytochrome-c oxidase activity"/>
    <property type="evidence" value="ECO:0007669"/>
    <property type="project" value="InterPro"/>
</dbReference>
<dbReference type="AlphaFoldDB" id="A0A1Q9E3H1"/>
<proteinExistence type="predicted"/>
<organism evidence="4 5">
    <name type="scientific">Symbiodinium microadriaticum</name>
    <name type="common">Dinoflagellate</name>
    <name type="synonym">Zooxanthella microadriatica</name>
    <dbReference type="NCBI Taxonomy" id="2951"/>
    <lineage>
        <taxon>Eukaryota</taxon>
        <taxon>Sar</taxon>
        <taxon>Alveolata</taxon>
        <taxon>Dinophyceae</taxon>
        <taxon>Suessiales</taxon>
        <taxon>Symbiodiniaceae</taxon>
        <taxon>Symbiodinium</taxon>
    </lineage>
</organism>
<evidence type="ECO:0000313" key="5">
    <source>
        <dbReference type="Proteomes" id="UP000186817"/>
    </source>
</evidence>